<keyword evidence="4" id="KW-1185">Reference proteome</keyword>
<gene>
    <name evidence="3" type="ORF">M8A51_03210</name>
</gene>
<feature type="transmembrane region" description="Helical" evidence="1">
    <location>
        <begin position="300"/>
        <end position="317"/>
    </location>
</feature>
<feature type="transmembrane region" description="Helical" evidence="1">
    <location>
        <begin position="12"/>
        <end position="30"/>
    </location>
</feature>
<organism evidence="3 4">
    <name type="scientific">Caldimonas mangrovi</name>
    <dbReference type="NCBI Taxonomy" id="2944811"/>
    <lineage>
        <taxon>Bacteria</taxon>
        <taxon>Pseudomonadati</taxon>
        <taxon>Pseudomonadota</taxon>
        <taxon>Betaproteobacteria</taxon>
        <taxon>Burkholderiales</taxon>
        <taxon>Sphaerotilaceae</taxon>
        <taxon>Caldimonas</taxon>
    </lineage>
</organism>
<dbReference type="EMBL" id="JAMKFE010000002">
    <property type="protein sequence ID" value="MCM5678537.1"/>
    <property type="molecule type" value="Genomic_DNA"/>
</dbReference>
<dbReference type="Pfam" id="PF04892">
    <property type="entry name" value="VanZ"/>
    <property type="match status" value="1"/>
</dbReference>
<feature type="transmembrane region" description="Helical" evidence="1">
    <location>
        <begin position="118"/>
        <end position="138"/>
    </location>
</feature>
<feature type="transmembrane region" description="Helical" evidence="1">
    <location>
        <begin position="244"/>
        <end position="266"/>
    </location>
</feature>
<feature type="transmembrane region" description="Helical" evidence="1">
    <location>
        <begin position="337"/>
        <end position="360"/>
    </location>
</feature>
<feature type="transmembrane region" description="Helical" evidence="1">
    <location>
        <begin position="213"/>
        <end position="232"/>
    </location>
</feature>
<dbReference type="RefSeq" id="WP_251776685.1">
    <property type="nucleotide sequence ID" value="NZ_JAMKFE010000002.1"/>
</dbReference>
<feature type="domain" description="VanZ-like" evidence="2">
    <location>
        <begin position="18"/>
        <end position="133"/>
    </location>
</feature>
<evidence type="ECO:0000256" key="1">
    <source>
        <dbReference type="SAM" id="Phobius"/>
    </source>
</evidence>
<feature type="transmembrane region" description="Helical" evidence="1">
    <location>
        <begin position="82"/>
        <end position="106"/>
    </location>
</feature>
<dbReference type="Proteomes" id="UP001165541">
    <property type="component" value="Unassembled WGS sequence"/>
</dbReference>
<evidence type="ECO:0000313" key="3">
    <source>
        <dbReference type="EMBL" id="MCM5678537.1"/>
    </source>
</evidence>
<dbReference type="InterPro" id="IPR006976">
    <property type="entry name" value="VanZ-like"/>
</dbReference>
<feature type="transmembrane region" description="Helical" evidence="1">
    <location>
        <begin position="272"/>
        <end position="293"/>
    </location>
</feature>
<protein>
    <submittedName>
        <fullName evidence="3">VanZ family protein</fullName>
    </submittedName>
</protein>
<reference evidence="3" key="1">
    <citation type="submission" date="2022-05" db="EMBL/GenBank/DDBJ databases">
        <title>Schlegelella sp. nov., isolated from mangrove soil.</title>
        <authorList>
            <person name="Liu Y."/>
            <person name="Ge X."/>
            <person name="Liu W."/>
        </authorList>
    </citation>
    <scope>NUCLEOTIDE SEQUENCE</scope>
    <source>
        <strain evidence="3">S2-27</strain>
    </source>
</reference>
<accession>A0ABT0YII6</accession>
<evidence type="ECO:0000313" key="4">
    <source>
        <dbReference type="Proteomes" id="UP001165541"/>
    </source>
</evidence>
<evidence type="ECO:0000259" key="2">
    <source>
        <dbReference type="Pfam" id="PF04892"/>
    </source>
</evidence>
<name>A0ABT0YII6_9BURK</name>
<comment type="caution">
    <text evidence="3">The sequence shown here is derived from an EMBL/GenBank/DDBJ whole genome shotgun (WGS) entry which is preliminary data.</text>
</comment>
<keyword evidence="1" id="KW-1133">Transmembrane helix</keyword>
<keyword evidence="1" id="KW-0812">Transmembrane</keyword>
<proteinExistence type="predicted"/>
<feature type="transmembrane region" description="Helical" evidence="1">
    <location>
        <begin position="150"/>
        <end position="170"/>
    </location>
</feature>
<keyword evidence="1" id="KW-0472">Membrane</keyword>
<sequence>MATLRHRSSLVPLAWLYAALIVYASLYPFTGWRDPGLSPWAFVSEPWPRWWTHFDLVSNLLGYLPLGALACGALLRAGRAPLLAVALALLGGALVSGAMELLQNYLPARVPSNVDWGLNVAGTLAGALLAALMATLGWAGRWQNLRDRWFVPQSAGGLALLVSWPMALLFPAPVPLGVGHVGERLKEAMRQALAGTPWDGWIGPPDPVIAPPLPPGIELVAISLGLLAPCLLADAISPRSWRRLVLVAGAALLGFGATTLSAALSFGPQHALAWVTLATPLGWAVGIAAALLLAALPARAAAAVGLVVLTAMMALVNEAPADPYFASSLQGWEQGRFIRFHGIAQWVGWLWPYAALAYLLGRVVARGERP</sequence>
<feature type="transmembrane region" description="Helical" evidence="1">
    <location>
        <begin position="50"/>
        <end position="75"/>
    </location>
</feature>